<evidence type="ECO:0000313" key="3">
    <source>
        <dbReference type="EMBL" id="AGG89191.1"/>
    </source>
</evidence>
<dbReference type="HAMAP" id="MF_00697">
    <property type="entry name" value="UPF0276"/>
    <property type="match status" value="1"/>
</dbReference>
<dbReference type="InterPro" id="IPR007801">
    <property type="entry name" value="MbnB/TglH/ChrH"/>
</dbReference>
<dbReference type="AlphaFoldDB" id="M4NNA5"/>
<evidence type="ECO:0000313" key="2">
    <source>
        <dbReference type="EMBL" id="AGG88982.1"/>
    </source>
</evidence>
<reference evidence="3 5" key="1">
    <citation type="submission" date="2012-04" db="EMBL/GenBank/DDBJ databases">
        <title>Complete genome of Rhodanobacter sp. 2APBS1.</title>
        <authorList>
            <consortium name="US DOE Joint Genome Institute"/>
            <person name="Huntemann M."/>
            <person name="Wei C.-L."/>
            <person name="Han J."/>
            <person name="Detter J.C."/>
            <person name="Han C."/>
            <person name="Tapia R."/>
            <person name="Munk A.C.C."/>
            <person name="Chen A."/>
            <person name="Krypides N."/>
            <person name="Mavromatis K."/>
            <person name="Markowitz V."/>
            <person name="Szeto E."/>
            <person name="Ivanova N."/>
            <person name="Mikhailova N."/>
            <person name="Ovchinnikova G."/>
            <person name="Pagani I."/>
            <person name="Pati A."/>
            <person name="Goodwin L."/>
            <person name="Peters L."/>
            <person name="Pitluck S."/>
            <person name="Woyke T."/>
            <person name="Prakash O."/>
            <person name="Elkins J."/>
            <person name="Brown S."/>
            <person name="Palumbo A."/>
            <person name="Hemme C."/>
            <person name="Zhou J."/>
            <person name="Watson D."/>
            <person name="Jardine P."/>
            <person name="Kostka J."/>
            <person name="Green S."/>
        </authorList>
    </citation>
    <scope>NUCLEOTIDE SEQUENCE [LARGE SCALE GENOMIC DNA]</scope>
    <source>
        <strain evidence="3 5">2APBS1</strain>
    </source>
</reference>
<dbReference type="SUPFAM" id="SSF51658">
    <property type="entry name" value="Xylose isomerase-like"/>
    <property type="match status" value="1"/>
</dbReference>
<name>M4NNA5_9GAMM</name>
<comment type="similarity">
    <text evidence="1">Belongs to the UPF0276 family.</text>
</comment>
<organism evidence="3 5">
    <name type="scientific">Rhodanobacter denitrificans</name>
    <dbReference type="NCBI Taxonomy" id="666685"/>
    <lineage>
        <taxon>Bacteria</taxon>
        <taxon>Pseudomonadati</taxon>
        <taxon>Pseudomonadota</taxon>
        <taxon>Gammaproteobacteria</taxon>
        <taxon>Lysobacterales</taxon>
        <taxon>Rhodanobacteraceae</taxon>
        <taxon>Rhodanobacter</taxon>
    </lineage>
</organism>
<evidence type="ECO:0000313" key="4">
    <source>
        <dbReference type="EMBL" id="AGG89224.1"/>
    </source>
</evidence>
<accession>M4NNA5</accession>
<dbReference type="Gene3D" id="3.20.20.150">
    <property type="entry name" value="Divalent-metal-dependent TIM barrel enzymes"/>
    <property type="match status" value="1"/>
</dbReference>
<gene>
    <name evidence="2" type="ORF">R2APBS1_1858</name>
    <name evidence="3" type="ORF">R2APBS1_2069</name>
    <name evidence="4" type="ORF">R2APBS1_2103</name>
</gene>
<dbReference type="Pfam" id="PF05114">
    <property type="entry name" value="MbnB_TglH_ChrH"/>
    <property type="match status" value="1"/>
</dbReference>
<dbReference type="KEGG" id="rhd:R2APBS1_2103"/>
<keyword evidence="5" id="KW-1185">Reference proteome</keyword>
<dbReference type="KEGG" id="rhd:R2APBS1_1858"/>
<dbReference type="Proteomes" id="UP000011859">
    <property type="component" value="Chromosome"/>
</dbReference>
<dbReference type="GeneID" id="72428797"/>
<dbReference type="NCBIfam" id="NF003818">
    <property type="entry name" value="PRK05409.1"/>
    <property type="match status" value="1"/>
</dbReference>
<dbReference type="RefSeq" id="WP_015447710.1">
    <property type="nucleotide sequence ID" value="NC_020541.1"/>
</dbReference>
<dbReference type="InterPro" id="IPR036237">
    <property type="entry name" value="Xyl_isomerase-like_sf"/>
</dbReference>
<evidence type="ECO:0000313" key="5">
    <source>
        <dbReference type="Proteomes" id="UP000011859"/>
    </source>
</evidence>
<dbReference type="OrthoDB" id="9763101at2"/>
<dbReference type="PANTHER" id="PTHR42194">
    <property type="entry name" value="UPF0276 PROTEIN HI_1600"/>
    <property type="match status" value="1"/>
</dbReference>
<dbReference type="HOGENOM" id="CLU_064263_0_0_6"/>
<dbReference type="EMBL" id="CP003470">
    <property type="protein sequence ID" value="AGG89224.1"/>
    <property type="molecule type" value="Genomic_DNA"/>
</dbReference>
<dbReference type="eggNOG" id="COG3220">
    <property type="taxonomic scope" value="Bacteria"/>
</dbReference>
<evidence type="ECO:0000256" key="1">
    <source>
        <dbReference type="HAMAP-Rule" id="MF_00697"/>
    </source>
</evidence>
<proteinExistence type="inferred from homology"/>
<dbReference type="STRING" id="666685.R2APBS1_1858"/>
<dbReference type="EMBL" id="CP003470">
    <property type="protein sequence ID" value="AGG88982.1"/>
    <property type="molecule type" value="Genomic_DNA"/>
</dbReference>
<dbReference type="EMBL" id="CP003470">
    <property type="protein sequence ID" value="AGG89191.1"/>
    <property type="molecule type" value="Genomic_DNA"/>
</dbReference>
<dbReference type="PANTHER" id="PTHR42194:SF1">
    <property type="entry name" value="UPF0276 PROTEIN HI_1600"/>
    <property type="match status" value="1"/>
</dbReference>
<protein>
    <recommendedName>
        <fullName evidence="1">UPF0276 protein R2APBS1_1858</fullName>
    </recommendedName>
</protein>
<sequence>MHDASTLAAPPISAPSGVGIGLRAPHMQRVLSERPRVAWFEVHSENLFADGGALHAAIEHVRADYPLSLHGVGLSLGSADTFDDEHLATLCALVQRFEPGLVSDHICWGAIGGIHLNDLLPLPFTREALDLIVTRVQQVQDALGREFLVENVSSYLTFQHAEMSEWEFVAELIRRSGCGLLLDVNNVYVNSVNHGFDAHAYLRAMPRAAVREIHLGGFIRKTDLAVPLLIDSHSRPVDAEVWALYAGALDLFGPVPTLIEWDQDIPELEVLLAEAGRAEALLNGHRTHIA</sequence>
<dbReference type="KEGG" id="rhd:R2APBS1_2069"/>